<accession>T1ERX2</accession>
<evidence type="ECO:0000313" key="14">
    <source>
        <dbReference type="EnsemblMetazoa" id="HelroP161791"/>
    </source>
</evidence>
<dbReference type="InterPro" id="IPR020903">
    <property type="entry name" value="ENaC_CS"/>
</dbReference>
<keyword evidence="6" id="KW-0915">Sodium</keyword>
<evidence type="ECO:0000256" key="10">
    <source>
        <dbReference type="ARBA" id="ARBA00023303"/>
    </source>
</evidence>
<dbReference type="InParanoid" id="T1ERX2"/>
<keyword evidence="8 12" id="KW-0472">Membrane</keyword>
<dbReference type="EnsemblMetazoa" id="HelroT161791">
    <property type="protein sequence ID" value="HelroP161791"/>
    <property type="gene ID" value="HelroG161791"/>
</dbReference>
<dbReference type="GO" id="GO:0005886">
    <property type="term" value="C:plasma membrane"/>
    <property type="evidence" value="ECO:0000318"/>
    <property type="project" value="GO_Central"/>
</dbReference>
<reference evidence="15" key="1">
    <citation type="submission" date="2012-12" db="EMBL/GenBank/DDBJ databases">
        <authorList>
            <person name="Hellsten U."/>
            <person name="Grimwood J."/>
            <person name="Chapman J.A."/>
            <person name="Shapiro H."/>
            <person name="Aerts A."/>
            <person name="Otillar R.P."/>
            <person name="Terry A.Y."/>
            <person name="Boore J.L."/>
            <person name="Simakov O."/>
            <person name="Marletaz F."/>
            <person name="Cho S.-J."/>
            <person name="Edsinger-Gonzales E."/>
            <person name="Havlak P."/>
            <person name="Kuo D.-H."/>
            <person name="Larsson T."/>
            <person name="Lv J."/>
            <person name="Arendt D."/>
            <person name="Savage R."/>
            <person name="Osoegawa K."/>
            <person name="de Jong P."/>
            <person name="Lindberg D.R."/>
            <person name="Seaver E.C."/>
            <person name="Weisblat D.A."/>
            <person name="Putnam N.H."/>
            <person name="Grigoriev I.V."/>
            <person name="Rokhsar D.S."/>
        </authorList>
    </citation>
    <scope>NUCLEOTIDE SEQUENCE</scope>
</reference>
<dbReference type="KEGG" id="hro:HELRODRAFT_161791"/>
<keyword evidence="10 11" id="KW-0407">Ion channel</keyword>
<evidence type="ECO:0000313" key="15">
    <source>
        <dbReference type="Proteomes" id="UP000015101"/>
    </source>
</evidence>
<evidence type="ECO:0000256" key="8">
    <source>
        <dbReference type="ARBA" id="ARBA00023136"/>
    </source>
</evidence>
<keyword evidence="4 11" id="KW-0812">Transmembrane</keyword>
<dbReference type="CTD" id="20199322"/>
<dbReference type="HOGENOM" id="CLU_020415_2_0_1"/>
<protein>
    <submittedName>
        <fullName evidence="13 14">Uncharacterized protein</fullName>
    </submittedName>
</protein>
<dbReference type="EMBL" id="AMQM01000918">
    <property type="status" value="NOT_ANNOTATED_CDS"/>
    <property type="molecule type" value="Genomic_DNA"/>
</dbReference>
<keyword evidence="7 11" id="KW-0406">Ion transport</keyword>
<dbReference type="GO" id="GO:0035725">
    <property type="term" value="P:sodium ion transmembrane transport"/>
    <property type="evidence" value="ECO:0000318"/>
    <property type="project" value="GO_Central"/>
</dbReference>
<dbReference type="PANTHER" id="PTHR11690">
    <property type="entry name" value="AMILORIDE-SENSITIVE SODIUM CHANNEL-RELATED"/>
    <property type="match status" value="1"/>
</dbReference>
<dbReference type="PRINTS" id="PR01078">
    <property type="entry name" value="AMINACHANNEL"/>
</dbReference>
<comment type="subcellular location">
    <subcellularLocation>
        <location evidence="1">Membrane</location>
        <topology evidence="1">Multi-pass membrane protein</topology>
    </subcellularLocation>
</comment>
<dbReference type="Pfam" id="PF00858">
    <property type="entry name" value="ASC"/>
    <property type="match status" value="1"/>
</dbReference>
<keyword evidence="3 11" id="KW-0894">Sodium channel</keyword>
<evidence type="ECO:0000256" key="12">
    <source>
        <dbReference type="SAM" id="Phobius"/>
    </source>
</evidence>
<keyword evidence="9 11" id="KW-0739">Sodium transport</keyword>
<dbReference type="OrthoDB" id="6021021at2759"/>
<keyword evidence="2 11" id="KW-0813">Transport</keyword>
<dbReference type="GeneID" id="20199322"/>
<feature type="transmembrane region" description="Helical" evidence="12">
    <location>
        <begin position="32"/>
        <end position="58"/>
    </location>
</feature>
<dbReference type="OMA" id="REDCTDY"/>
<evidence type="ECO:0000256" key="5">
    <source>
        <dbReference type="ARBA" id="ARBA00022989"/>
    </source>
</evidence>
<reference evidence="13 15" key="2">
    <citation type="journal article" date="2013" name="Nature">
        <title>Insights into bilaterian evolution from three spiralian genomes.</title>
        <authorList>
            <person name="Simakov O."/>
            <person name="Marletaz F."/>
            <person name="Cho S.J."/>
            <person name="Edsinger-Gonzales E."/>
            <person name="Havlak P."/>
            <person name="Hellsten U."/>
            <person name="Kuo D.H."/>
            <person name="Larsson T."/>
            <person name="Lv J."/>
            <person name="Arendt D."/>
            <person name="Savage R."/>
            <person name="Osoegawa K."/>
            <person name="de Jong P."/>
            <person name="Grimwood J."/>
            <person name="Chapman J.A."/>
            <person name="Shapiro H."/>
            <person name="Aerts A."/>
            <person name="Otillar R.P."/>
            <person name="Terry A.Y."/>
            <person name="Boore J.L."/>
            <person name="Grigoriev I.V."/>
            <person name="Lindberg D.R."/>
            <person name="Seaver E.C."/>
            <person name="Weisblat D.A."/>
            <person name="Putnam N.H."/>
            <person name="Rokhsar D.S."/>
        </authorList>
    </citation>
    <scope>NUCLEOTIDE SEQUENCE</scope>
</reference>
<evidence type="ECO:0000256" key="4">
    <source>
        <dbReference type="ARBA" id="ARBA00022692"/>
    </source>
</evidence>
<evidence type="ECO:0000313" key="13">
    <source>
        <dbReference type="EMBL" id="ESO02513.1"/>
    </source>
</evidence>
<keyword evidence="15" id="KW-1185">Reference proteome</keyword>
<dbReference type="eggNOG" id="KOG4294">
    <property type="taxonomic scope" value="Eukaryota"/>
</dbReference>
<dbReference type="PROSITE" id="PS01206">
    <property type="entry name" value="ASC"/>
    <property type="match status" value="1"/>
</dbReference>
<evidence type="ECO:0000256" key="2">
    <source>
        <dbReference type="ARBA" id="ARBA00022448"/>
    </source>
</evidence>
<proteinExistence type="inferred from homology"/>
<feature type="transmembrane region" description="Helical" evidence="12">
    <location>
        <begin position="516"/>
        <end position="540"/>
    </location>
</feature>
<dbReference type="InterPro" id="IPR001873">
    <property type="entry name" value="ENaC"/>
</dbReference>
<dbReference type="Gene3D" id="1.10.287.770">
    <property type="entry name" value="YojJ-like"/>
    <property type="match status" value="1"/>
</dbReference>
<evidence type="ECO:0000256" key="7">
    <source>
        <dbReference type="ARBA" id="ARBA00023065"/>
    </source>
</evidence>
<evidence type="ECO:0000256" key="1">
    <source>
        <dbReference type="ARBA" id="ARBA00004141"/>
    </source>
</evidence>
<dbReference type="GO" id="GO:0015280">
    <property type="term" value="F:ligand-gated sodium channel activity"/>
    <property type="evidence" value="ECO:0000318"/>
    <property type="project" value="GO_Central"/>
</dbReference>
<dbReference type="PANTHER" id="PTHR11690:SF248">
    <property type="entry name" value="PICKPOCKET 17, ISOFORM A"/>
    <property type="match status" value="1"/>
</dbReference>
<reference evidence="14" key="3">
    <citation type="submission" date="2015-06" db="UniProtKB">
        <authorList>
            <consortium name="EnsemblMetazoa"/>
        </authorList>
    </citation>
    <scope>IDENTIFICATION</scope>
</reference>
<name>T1ERX2_HELRO</name>
<evidence type="ECO:0000256" key="9">
    <source>
        <dbReference type="ARBA" id="ARBA00023201"/>
    </source>
</evidence>
<dbReference type="RefSeq" id="XP_009019921.1">
    <property type="nucleotide sequence ID" value="XM_009021673.1"/>
</dbReference>
<gene>
    <name evidence="14" type="primary">20199322</name>
    <name evidence="13" type="ORF">HELRODRAFT_161791</name>
</gene>
<evidence type="ECO:0000256" key="11">
    <source>
        <dbReference type="RuleBase" id="RU000679"/>
    </source>
</evidence>
<comment type="similarity">
    <text evidence="11">Belongs to the amiloride-sensitive sodium channel (TC 1.A.6) family.</text>
</comment>
<dbReference type="EMBL" id="KB096742">
    <property type="protein sequence ID" value="ESO02513.1"/>
    <property type="molecule type" value="Genomic_DNA"/>
</dbReference>
<evidence type="ECO:0000256" key="3">
    <source>
        <dbReference type="ARBA" id="ARBA00022461"/>
    </source>
</evidence>
<evidence type="ECO:0000256" key="6">
    <source>
        <dbReference type="ARBA" id="ARBA00023053"/>
    </source>
</evidence>
<organism evidence="14 15">
    <name type="scientific">Helobdella robusta</name>
    <name type="common">Californian leech</name>
    <dbReference type="NCBI Taxonomy" id="6412"/>
    <lineage>
        <taxon>Eukaryota</taxon>
        <taxon>Metazoa</taxon>
        <taxon>Spiralia</taxon>
        <taxon>Lophotrochozoa</taxon>
        <taxon>Annelida</taxon>
        <taxon>Clitellata</taxon>
        <taxon>Hirudinea</taxon>
        <taxon>Rhynchobdellida</taxon>
        <taxon>Glossiphoniidae</taxon>
        <taxon>Helobdella</taxon>
    </lineage>
</organism>
<keyword evidence="5 12" id="KW-1133">Transmembrane helix</keyword>
<sequence>MVDWLKIAEEVKLFCETVTIRGVARIVKSKRIVVAVLWLVAVITCSSFLIWQLCLLFVKYFTFPITTTITEQDVDPVFPTVTICNLNPILMVKKEYTDLLSWSQHLKNVEHALNNTNYDALAQYYPNIPKKDAQNLVRDLESPGGYFANFQVFNQKNDTDVSKDLIVDSSLVGWDWVRSNASVDILDQWDSNYYNCFKTEIKSQNRGNIRSMSLILYINNFPTALLPGQYQLGSLTSKATGVRITIHLPGTRGEMKNGLNLSPGTESTLYIQMVNRSRLHYPYSADDCTDDFNFTPNISGYFYSREDCTDYCIQQKVVDVCKCLSLEHLSSKSQQQKASYTFCGNMSNIGGSDKSLASFNGPKNSANYYSNTSKVLPEFVKMLACQKSILMNESNSCLNACKVPCKEVYYDYRSLYADWPDVTQHLSVYRSYVRNTTSRMVNASLFEAYDELDSQVVKGSMDEKHAIDKLKQLDLIKNNFLQINIVFESDKPYIVKDEATMTSITMLSSVGGSLSLWLGITIMTLAEVAEFIFNLIVLSVGRKKEIQPKRAATVIKSMPPDDKF</sequence>
<dbReference type="Proteomes" id="UP000015101">
    <property type="component" value="Unassembled WGS sequence"/>
</dbReference>
<dbReference type="AlphaFoldDB" id="T1ERX2"/>